<dbReference type="EMBL" id="KB096551">
    <property type="protein sequence ID" value="ESO03924.1"/>
    <property type="molecule type" value="Genomic_DNA"/>
</dbReference>
<dbReference type="HOGENOM" id="CLU_858624_0_0_1"/>
<reference evidence="3" key="1">
    <citation type="submission" date="2012-12" db="EMBL/GenBank/DDBJ databases">
        <authorList>
            <person name="Hellsten U."/>
            <person name="Grimwood J."/>
            <person name="Chapman J.A."/>
            <person name="Shapiro H."/>
            <person name="Aerts A."/>
            <person name="Otillar R.P."/>
            <person name="Terry A.Y."/>
            <person name="Boore J.L."/>
            <person name="Simakov O."/>
            <person name="Marletaz F."/>
            <person name="Cho S.-J."/>
            <person name="Edsinger-Gonzales E."/>
            <person name="Havlak P."/>
            <person name="Kuo D.-H."/>
            <person name="Larsson T."/>
            <person name="Lv J."/>
            <person name="Arendt D."/>
            <person name="Savage R."/>
            <person name="Osoegawa K."/>
            <person name="de Jong P."/>
            <person name="Lindberg D.R."/>
            <person name="Seaver E.C."/>
            <person name="Weisblat D.A."/>
            <person name="Putnam N.H."/>
            <person name="Grigoriev I.V."/>
            <person name="Rokhsar D.S."/>
        </authorList>
    </citation>
    <scope>NUCLEOTIDE SEQUENCE</scope>
</reference>
<dbReference type="EMBL" id="AMQM01004414">
    <property type="status" value="NOT_ANNOTATED_CDS"/>
    <property type="molecule type" value="Genomic_DNA"/>
</dbReference>
<evidence type="ECO:0000313" key="3">
    <source>
        <dbReference type="Proteomes" id="UP000015101"/>
    </source>
</evidence>
<evidence type="ECO:0000313" key="2">
    <source>
        <dbReference type="EnsemblMetazoa" id="HelroP172953"/>
    </source>
</evidence>
<proteinExistence type="predicted"/>
<protein>
    <submittedName>
        <fullName evidence="1 2">Uncharacterized protein</fullName>
    </submittedName>
</protein>
<evidence type="ECO:0000313" key="1">
    <source>
        <dbReference type="EMBL" id="ESO03924.1"/>
    </source>
</evidence>
<dbReference type="KEGG" id="hro:HELRODRAFT_172953"/>
<organism evidence="2 3">
    <name type="scientific">Helobdella robusta</name>
    <name type="common">Californian leech</name>
    <dbReference type="NCBI Taxonomy" id="6412"/>
    <lineage>
        <taxon>Eukaryota</taxon>
        <taxon>Metazoa</taxon>
        <taxon>Spiralia</taxon>
        <taxon>Lophotrochozoa</taxon>
        <taxon>Annelida</taxon>
        <taxon>Clitellata</taxon>
        <taxon>Hirudinea</taxon>
        <taxon>Rhynchobdellida</taxon>
        <taxon>Glossiphoniidae</taxon>
        <taxon>Helobdella</taxon>
    </lineage>
</organism>
<accession>T1F671</accession>
<sequence>MSGNRVDDNLLTNSFHDFKKHAGVDNLKIVDENVDINGDGFSSNCCNPPVPEDFVFIDECDENDDATEFSERSLDERLNESLKLKWMRAPCFIVSDEHVSNHLQSSMLLDSSKFSDQKNFSIINSSCNSEKEIIYSITKSKYEQMAKHFTRLAASFSEKSPLIGTDFCTRVNSDDSDDDEEDWKVAEDMKTELNLTKDDSLTSCQLGEFQMHSTPVKNNLKINKNGSMFGVEVADQLINEQLKIIMNGGDFEDEDAADDVNIEENYLETVWVCDRSPLHYPHCGIVLKKGMNDNGCSAFSHSMLSNIDECQFQWDQLVSFCYPP</sequence>
<keyword evidence="3" id="KW-1185">Reference proteome</keyword>
<dbReference type="CTD" id="20204320"/>
<reference evidence="2" key="3">
    <citation type="submission" date="2015-06" db="UniProtKB">
        <authorList>
            <consortium name="EnsemblMetazoa"/>
        </authorList>
    </citation>
    <scope>IDENTIFICATION</scope>
</reference>
<gene>
    <name evidence="2" type="primary">20204320</name>
    <name evidence="1" type="ORF">HELRODRAFT_172953</name>
</gene>
<dbReference type="GeneID" id="20204320"/>
<reference evidence="1 3" key="2">
    <citation type="journal article" date="2013" name="Nature">
        <title>Insights into bilaterian evolution from three spiralian genomes.</title>
        <authorList>
            <person name="Simakov O."/>
            <person name="Marletaz F."/>
            <person name="Cho S.J."/>
            <person name="Edsinger-Gonzales E."/>
            <person name="Havlak P."/>
            <person name="Hellsten U."/>
            <person name="Kuo D.H."/>
            <person name="Larsson T."/>
            <person name="Lv J."/>
            <person name="Arendt D."/>
            <person name="Savage R."/>
            <person name="Osoegawa K."/>
            <person name="de Jong P."/>
            <person name="Grimwood J."/>
            <person name="Chapman J.A."/>
            <person name="Shapiro H."/>
            <person name="Aerts A."/>
            <person name="Otillar R.P."/>
            <person name="Terry A.Y."/>
            <person name="Boore J.L."/>
            <person name="Grigoriev I.V."/>
            <person name="Lindberg D.R."/>
            <person name="Seaver E.C."/>
            <person name="Weisblat D.A."/>
            <person name="Putnam N.H."/>
            <person name="Rokhsar D.S."/>
        </authorList>
    </citation>
    <scope>NUCLEOTIDE SEQUENCE</scope>
</reference>
<dbReference type="AlphaFoldDB" id="T1F671"/>
<dbReference type="InParanoid" id="T1F671"/>
<dbReference type="RefSeq" id="XP_009017860.1">
    <property type="nucleotide sequence ID" value="XM_009019612.1"/>
</dbReference>
<name>T1F671_HELRO</name>
<dbReference type="EnsemblMetazoa" id="HelroT172953">
    <property type="protein sequence ID" value="HelroP172953"/>
    <property type="gene ID" value="HelroG172953"/>
</dbReference>
<dbReference type="Proteomes" id="UP000015101">
    <property type="component" value="Unassembled WGS sequence"/>
</dbReference>